<dbReference type="Pfam" id="PF13439">
    <property type="entry name" value="Glyco_transf_4"/>
    <property type="match status" value="1"/>
</dbReference>
<reference evidence="4 5" key="1">
    <citation type="submission" date="2019-12" db="EMBL/GenBank/DDBJ databases">
        <title>Isolation and characterization of three novel carbon monoxide-oxidizing members of Halobacteria from salione crusts and soils.</title>
        <authorList>
            <person name="Myers M.R."/>
            <person name="King G.M."/>
        </authorList>
    </citation>
    <scope>NUCLEOTIDE SEQUENCE [LARGE SCALE GENOMIC DNA]</scope>
    <source>
        <strain evidence="4 5">WSA2</strain>
    </source>
</reference>
<dbReference type="GO" id="GO:0016757">
    <property type="term" value="F:glycosyltransferase activity"/>
    <property type="evidence" value="ECO:0007669"/>
    <property type="project" value="InterPro"/>
</dbReference>
<evidence type="ECO:0000259" key="3">
    <source>
        <dbReference type="Pfam" id="PF13439"/>
    </source>
</evidence>
<dbReference type="InterPro" id="IPR001296">
    <property type="entry name" value="Glyco_trans_1"/>
</dbReference>
<feature type="region of interest" description="Disordered" evidence="1">
    <location>
        <begin position="1"/>
        <end position="43"/>
    </location>
</feature>
<comment type="caution">
    <text evidence="4">The sequence shown here is derived from an EMBL/GenBank/DDBJ whole genome shotgun (WGS) entry which is preliminary data.</text>
</comment>
<evidence type="ECO:0000313" key="5">
    <source>
        <dbReference type="Proteomes" id="UP000437065"/>
    </source>
</evidence>
<gene>
    <name evidence="4" type="ORF">GRX01_16465</name>
</gene>
<dbReference type="PANTHER" id="PTHR12526">
    <property type="entry name" value="GLYCOSYLTRANSFERASE"/>
    <property type="match status" value="1"/>
</dbReference>
<keyword evidence="5" id="KW-1185">Reference proteome</keyword>
<protein>
    <submittedName>
        <fullName evidence="4">Glycosyltransferase</fullName>
    </submittedName>
</protein>
<dbReference type="EMBL" id="WUUS01000011">
    <property type="protein sequence ID" value="MXR42929.1"/>
    <property type="molecule type" value="Genomic_DNA"/>
</dbReference>
<dbReference type="InterPro" id="IPR028098">
    <property type="entry name" value="Glyco_trans_4-like_N"/>
</dbReference>
<proteinExistence type="predicted"/>
<dbReference type="Proteomes" id="UP000437065">
    <property type="component" value="Unassembled WGS sequence"/>
</dbReference>
<organism evidence="4 5">
    <name type="scientific">Halobaculum saliterrae</name>
    <dbReference type="NCBI Taxonomy" id="2073113"/>
    <lineage>
        <taxon>Archaea</taxon>
        <taxon>Methanobacteriati</taxon>
        <taxon>Methanobacteriota</taxon>
        <taxon>Stenosarchaea group</taxon>
        <taxon>Halobacteria</taxon>
        <taxon>Halobacteriales</taxon>
        <taxon>Haloferacaceae</taxon>
        <taxon>Halobaculum</taxon>
    </lineage>
</organism>
<feature type="region of interest" description="Disordered" evidence="1">
    <location>
        <begin position="190"/>
        <end position="210"/>
    </location>
</feature>
<dbReference type="SUPFAM" id="SSF53756">
    <property type="entry name" value="UDP-Glycosyltransferase/glycogen phosphorylase"/>
    <property type="match status" value="2"/>
</dbReference>
<keyword evidence="4" id="KW-0808">Transferase</keyword>
<dbReference type="RefSeq" id="WP_159670171.1">
    <property type="nucleotide sequence ID" value="NZ_WUUS01000011.1"/>
</dbReference>
<dbReference type="Gene3D" id="3.40.50.2000">
    <property type="entry name" value="Glycogen Phosphorylase B"/>
    <property type="match status" value="3"/>
</dbReference>
<accession>A0A6B0T8R6</accession>
<evidence type="ECO:0000313" key="4">
    <source>
        <dbReference type="EMBL" id="MXR42929.1"/>
    </source>
</evidence>
<feature type="domain" description="Glycosyl transferase family 1" evidence="2">
    <location>
        <begin position="277"/>
        <end position="405"/>
    </location>
</feature>
<dbReference type="AlphaFoldDB" id="A0A6B0T8R6"/>
<dbReference type="Pfam" id="PF00534">
    <property type="entry name" value="Glycos_transf_1"/>
    <property type="match status" value="1"/>
</dbReference>
<feature type="compositionally biased region" description="Basic and acidic residues" evidence="1">
    <location>
        <begin position="18"/>
        <end position="35"/>
    </location>
</feature>
<evidence type="ECO:0000259" key="2">
    <source>
        <dbReference type="Pfam" id="PF00534"/>
    </source>
</evidence>
<sequence>MVEPPPGPAGPVGGGGSDAHDRREGDDRVGDDHGVGDPADDDLTVALVVPGDPATTSGGFRYDRRLVAGLRATGAAVRVFSVPWRRYPLDLLDAPGLATGVPARLRDVDVVVVDGLAHAGTVGLVRRLRRDGTPVVALVHHLRRAEGGRLAPIATRLERCFLRGCSAAVCVSGATERDVLTLVDRLPTHLAPPPADQFDPEVTPSDVDRRAREDPFRVVALGSLVPRKGHDTLVRALAGLDSDGAAGERGGSDVGDADDTGDAVNASGGAAEDDGDSTPDWRLAVVGPEPDPDHARAVRTLADDLGVADRVSFRGKLSTPDLADVLRESHALAVPSQHEGFGMAYLEGMGFGLPAVASAAGGASSVVVDGENGFLVDPGDVGGVREALAALAGDRDRLAGMGTAALRRFDAHPDWADTVAGVRSFLTEVADGG</sequence>
<name>A0A6B0T8R6_9EURY</name>
<dbReference type="CDD" id="cd03801">
    <property type="entry name" value="GT4_PimA-like"/>
    <property type="match status" value="1"/>
</dbReference>
<feature type="region of interest" description="Disordered" evidence="1">
    <location>
        <begin position="242"/>
        <end position="294"/>
    </location>
</feature>
<feature type="domain" description="Glycosyltransferase subfamily 4-like N-terminal" evidence="3">
    <location>
        <begin position="66"/>
        <end position="194"/>
    </location>
</feature>
<evidence type="ECO:0000256" key="1">
    <source>
        <dbReference type="SAM" id="MobiDB-lite"/>
    </source>
</evidence>